<feature type="non-terminal residue" evidence="3">
    <location>
        <position position="166"/>
    </location>
</feature>
<dbReference type="OrthoDB" id="2646931at2759"/>
<feature type="transmembrane region" description="Helical" evidence="1">
    <location>
        <begin position="59"/>
        <end position="80"/>
    </location>
</feature>
<feature type="domain" description="DUF6533" evidence="2">
    <location>
        <begin position="25"/>
        <end position="69"/>
    </location>
</feature>
<keyword evidence="4" id="KW-1185">Reference proteome</keyword>
<keyword evidence="1" id="KW-1133">Transmembrane helix</keyword>
<dbReference type="Pfam" id="PF20151">
    <property type="entry name" value="DUF6533"/>
    <property type="match status" value="1"/>
</dbReference>
<proteinExistence type="predicted"/>
<sequence>MSRVLQHRDDFDMVTFLAQTRTAYYMQFAAMVVNVYDIAITLDREVDFVWNRPWKATTLLYLCNRYFVMAESILNIVSWIDPWLSPAQCVNLNLLTSVWTAPVAITLIETILVIRVCILFCNNRWVVIPLVALLFGSTVVSIVFSSLLTPAFGCRSEAAAVEGSPD</sequence>
<accession>A0A165IIJ3</accession>
<keyword evidence="1" id="KW-0472">Membrane</keyword>
<evidence type="ECO:0000256" key="1">
    <source>
        <dbReference type="SAM" id="Phobius"/>
    </source>
</evidence>
<reference evidence="3 4" key="1">
    <citation type="journal article" date="2016" name="Mol. Biol. Evol.">
        <title>Comparative Genomics of Early-Diverging Mushroom-Forming Fungi Provides Insights into the Origins of Lignocellulose Decay Capabilities.</title>
        <authorList>
            <person name="Nagy L.G."/>
            <person name="Riley R."/>
            <person name="Tritt A."/>
            <person name="Adam C."/>
            <person name="Daum C."/>
            <person name="Floudas D."/>
            <person name="Sun H."/>
            <person name="Yadav J.S."/>
            <person name="Pangilinan J."/>
            <person name="Larsson K.H."/>
            <person name="Matsuura K."/>
            <person name="Barry K."/>
            <person name="Labutti K."/>
            <person name="Kuo R."/>
            <person name="Ohm R.A."/>
            <person name="Bhattacharya S.S."/>
            <person name="Shirouzu T."/>
            <person name="Yoshinaga Y."/>
            <person name="Martin F.M."/>
            <person name="Grigoriev I.V."/>
            <person name="Hibbett D.S."/>
        </authorList>
    </citation>
    <scope>NUCLEOTIDE SEQUENCE [LARGE SCALE GENOMIC DNA]</scope>
    <source>
        <strain evidence="3 4">HHB12733</strain>
    </source>
</reference>
<name>A0A165IIJ3_9BASI</name>
<dbReference type="Proteomes" id="UP000076842">
    <property type="component" value="Unassembled WGS sequence"/>
</dbReference>
<evidence type="ECO:0000259" key="2">
    <source>
        <dbReference type="Pfam" id="PF20151"/>
    </source>
</evidence>
<protein>
    <recommendedName>
        <fullName evidence="2">DUF6533 domain-containing protein</fullName>
    </recommendedName>
</protein>
<dbReference type="InParanoid" id="A0A165IIJ3"/>
<feature type="transmembrane region" description="Helical" evidence="1">
    <location>
        <begin position="92"/>
        <end position="114"/>
    </location>
</feature>
<dbReference type="InterPro" id="IPR045340">
    <property type="entry name" value="DUF6533"/>
</dbReference>
<dbReference type="EMBL" id="KV423929">
    <property type="protein sequence ID" value="KZT60617.1"/>
    <property type="molecule type" value="Genomic_DNA"/>
</dbReference>
<keyword evidence="1" id="KW-0812">Transmembrane</keyword>
<evidence type="ECO:0000313" key="4">
    <source>
        <dbReference type="Proteomes" id="UP000076842"/>
    </source>
</evidence>
<evidence type="ECO:0000313" key="3">
    <source>
        <dbReference type="EMBL" id="KZT60617.1"/>
    </source>
</evidence>
<organism evidence="3 4">
    <name type="scientific">Calocera cornea HHB12733</name>
    <dbReference type="NCBI Taxonomy" id="1353952"/>
    <lineage>
        <taxon>Eukaryota</taxon>
        <taxon>Fungi</taxon>
        <taxon>Dikarya</taxon>
        <taxon>Basidiomycota</taxon>
        <taxon>Agaricomycotina</taxon>
        <taxon>Dacrymycetes</taxon>
        <taxon>Dacrymycetales</taxon>
        <taxon>Dacrymycetaceae</taxon>
        <taxon>Calocera</taxon>
    </lineage>
</organism>
<gene>
    <name evidence="3" type="ORF">CALCODRAFT_553547</name>
</gene>
<dbReference type="AlphaFoldDB" id="A0A165IIJ3"/>
<feature type="transmembrane region" description="Helical" evidence="1">
    <location>
        <begin position="126"/>
        <end position="148"/>
    </location>
</feature>